<gene>
    <name evidence="3" type="primary">rlpA</name>
    <name evidence="8" type="ORF">ALQ41_04191</name>
    <name evidence="7" type="ORF">ALQ73_04421</name>
    <name evidence="6" type="ORF">ALQ74_03323</name>
</gene>
<dbReference type="InterPro" id="IPR036908">
    <property type="entry name" value="RlpA-like_sf"/>
</dbReference>
<dbReference type="EMBL" id="RBOM01000348">
    <property type="protein sequence ID" value="RMM57384.1"/>
    <property type="molecule type" value="Genomic_DNA"/>
</dbReference>
<dbReference type="SUPFAM" id="SSF50685">
    <property type="entry name" value="Barwin-like endoglucanases"/>
    <property type="match status" value="1"/>
</dbReference>
<dbReference type="Gene3D" id="2.40.40.10">
    <property type="entry name" value="RlpA-like domain"/>
    <property type="match status" value="1"/>
</dbReference>
<dbReference type="PANTHER" id="PTHR34183">
    <property type="entry name" value="ENDOLYTIC PEPTIDOGLYCAN TRANSGLYCOSYLASE RLPA"/>
    <property type="match status" value="1"/>
</dbReference>
<dbReference type="InterPro" id="IPR012997">
    <property type="entry name" value="RplA"/>
</dbReference>
<reference evidence="9 10" key="1">
    <citation type="submission" date="2018-08" db="EMBL/GenBank/DDBJ databases">
        <title>Recombination of ecologically and evolutionarily significant loci maintains genetic cohesion in the Pseudomonas syringae species complex.</title>
        <authorList>
            <person name="Dillon M."/>
            <person name="Thakur S."/>
            <person name="Almeida R.N.D."/>
            <person name="Weir B.S."/>
            <person name="Guttman D.S."/>
        </authorList>
    </citation>
    <scope>NUCLEOTIDE SEQUENCE [LARGE SCALE GENOMIC DNA]</scope>
    <source>
        <strain evidence="7 9">ICMP 4324</strain>
        <strain evidence="6 10">ICMP 4332</strain>
        <strain evidence="8 11">ICMP 867</strain>
    </source>
</reference>
<dbReference type="CDD" id="cd22268">
    <property type="entry name" value="DPBB_RlpA-like"/>
    <property type="match status" value="1"/>
</dbReference>
<dbReference type="Pfam" id="PF03330">
    <property type="entry name" value="DPBB_1"/>
    <property type="match status" value="1"/>
</dbReference>
<evidence type="ECO:0000313" key="7">
    <source>
        <dbReference type="EMBL" id="RMM70915.1"/>
    </source>
</evidence>
<evidence type="ECO:0000256" key="2">
    <source>
        <dbReference type="ARBA" id="ARBA00023316"/>
    </source>
</evidence>
<dbReference type="EC" id="4.2.2.-" evidence="3"/>
<accession>A0A3M3GAN8</accession>
<protein>
    <recommendedName>
        <fullName evidence="3">Endolytic peptidoglycan transglycosylase RlpA</fullName>
        <ecNumber evidence="3">4.2.2.-</ecNumber>
    </recommendedName>
</protein>
<evidence type="ECO:0000313" key="9">
    <source>
        <dbReference type="Proteomes" id="UP000276829"/>
    </source>
</evidence>
<dbReference type="PANTHER" id="PTHR34183:SF8">
    <property type="entry name" value="ENDOLYTIC PEPTIDOGLYCAN TRANSGLYCOSYLASE RLPA-RELATED"/>
    <property type="match status" value="1"/>
</dbReference>
<evidence type="ECO:0000313" key="6">
    <source>
        <dbReference type="EMBL" id="RMM57384.1"/>
    </source>
</evidence>
<dbReference type="AlphaFoldDB" id="A0A3M3GAN8"/>
<feature type="domain" description="RlpA-like protein double-psi beta-barrel" evidence="5">
    <location>
        <begin position="114"/>
        <end position="203"/>
    </location>
</feature>
<evidence type="ECO:0000313" key="10">
    <source>
        <dbReference type="Proteomes" id="UP000279057"/>
    </source>
</evidence>
<dbReference type="GO" id="GO:0000270">
    <property type="term" value="P:peptidoglycan metabolic process"/>
    <property type="evidence" value="ECO:0007669"/>
    <property type="project" value="UniProtKB-UniRule"/>
</dbReference>
<dbReference type="HAMAP" id="MF_02071">
    <property type="entry name" value="RlpA"/>
    <property type="match status" value="1"/>
</dbReference>
<comment type="function">
    <text evidence="3">Lytic transglycosylase with a strong preference for naked glycan strands that lack stem peptides.</text>
</comment>
<dbReference type="Proteomes" id="UP000276829">
    <property type="component" value="Unassembled WGS sequence"/>
</dbReference>
<dbReference type="Proteomes" id="UP000280599">
    <property type="component" value="Unassembled WGS sequence"/>
</dbReference>
<dbReference type="Proteomes" id="UP000279057">
    <property type="component" value="Unassembled WGS sequence"/>
</dbReference>
<proteinExistence type="inferred from homology"/>
<evidence type="ECO:0000256" key="4">
    <source>
        <dbReference type="RuleBase" id="RU003495"/>
    </source>
</evidence>
<dbReference type="InterPro" id="IPR009009">
    <property type="entry name" value="RlpA-like_DPBB"/>
</dbReference>
<sequence>MSKLTPTEIFIHIAIAVKDPAFWALHDLCITLALRVGMQFWTLCVRCCVRAATPSCDAERQEMHASMEDWHESQPHLLRHSGTQPMRRLIFACSLLTLLAGCANHIIDPHGYDETGTAAYYGARHHGNRTASGEPFNQNALTAAHRQLPFGTRVKVTNLDNDRSVVVRINDRGPHTRGRLIDVSREAAEQLGMLRSGTAPVRVQALD</sequence>
<evidence type="ECO:0000313" key="8">
    <source>
        <dbReference type="EMBL" id="RMO50502.1"/>
    </source>
</evidence>
<dbReference type="GO" id="GO:0008932">
    <property type="term" value="F:lytic endotransglycosylase activity"/>
    <property type="evidence" value="ECO:0007669"/>
    <property type="project" value="UniProtKB-UniRule"/>
</dbReference>
<evidence type="ECO:0000256" key="1">
    <source>
        <dbReference type="ARBA" id="ARBA00023239"/>
    </source>
</evidence>
<dbReference type="EMBL" id="RBPT01000093">
    <property type="protein sequence ID" value="RMO50502.1"/>
    <property type="molecule type" value="Genomic_DNA"/>
</dbReference>
<evidence type="ECO:0000313" key="11">
    <source>
        <dbReference type="Proteomes" id="UP000280599"/>
    </source>
</evidence>
<comment type="similarity">
    <text evidence="3 4">Belongs to the RlpA family.</text>
</comment>
<evidence type="ECO:0000256" key="3">
    <source>
        <dbReference type="HAMAP-Rule" id="MF_02071"/>
    </source>
</evidence>
<dbReference type="GO" id="GO:0071555">
    <property type="term" value="P:cell wall organization"/>
    <property type="evidence" value="ECO:0007669"/>
    <property type="project" value="UniProtKB-KW"/>
</dbReference>
<dbReference type="NCBIfam" id="TIGR00413">
    <property type="entry name" value="rlpA"/>
    <property type="match status" value="1"/>
</dbReference>
<dbReference type="EMBL" id="RBON01000104">
    <property type="protein sequence ID" value="RMM70915.1"/>
    <property type="molecule type" value="Genomic_DNA"/>
</dbReference>
<organism evidence="7 9">
    <name type="scientific">Pseudomonas savastanoi pv. glycinea</name>
    <name type="common">Pseudomonas syringae pv. glycinea</name>
    <dbReference type="NCBI Taxonomy" id="318"/>
    <lineage>
        <taxon>Bacteria</taxon>
        <taxon>Pseudomonadati</taxon>
        <taxon>Pseudomonadota</taxon>
        <taxon>Gammaproteobacteria</taxon>
        <taxon>Pseudomonadales</taxon>
        <taxon>Pseudomonadaceae</taxon>
        <taxon>Pseudomonas</taxon>
    </lineage>
</organism>
<comment type="caution">
    <text evidence="7">The sequence shown here is derived from an EMBL/GenBank/DDBJ whole genome shotgun (WGS) entry which is preliminary data.</text>
</comment>
<keyword evidence="2 3" id="KW-0961">Cell wall biogenesis/degradation</keyword>
<evidence type="ECO:0000259" key="5">
    <source>
        <dbReference type="Pfam" id="PF03330"/>
    </source>
</evidence>
<name>A0A3M3GAN8_PSESG</name>
<keyword evidence="1 3" id="KW-0456">Lyase</keyword>
<dbReference type="InterPro" id="IPR034718">
    <property type="entry name" value="RlpA"/>
</dbReference>